<sequence>MLYDKTNPQALRSHRYPHEQSIRVGFRRASPDRCRNLGRPPAAHGAGKSLFTHLRLSHQNSLYQIGTRVNKFVRPSARGGGGRARRGGAHGSGLP</sequence>
<evidence type="ECO:0000313" key="3">
    <source>
        <dbReference type="Proteomes" id="UP000299102"/>
    </source>
</evidence>
<keyword evidence="3" id="KW-1185">Reference proteome</keyword>
<dbReference type="EMBL" id="BGZK01001123">
    <property type="protein sequence ID" value="GBP71827.1"/>
    <property type="molecule type" value="Genomic_DNA"/>
</dbReference>
<comment type="caution">
    <text evidence="2">The sequence shown here is derived from an EMBL/GenBank/DDBJ whole genome shotgun (WGS) entry which is preliminary data.</text>
</comment>
<reference evidence="2 3" key="1">
    <citation type="journal article" date="2019" name="Commun. Biol.">
        <title>The bagworm genome reveals a unique fibroin gene that provides high tensile strength.</title>
        <authorList>
            <person name="Kono N."/>
            <person name="Nakamura H."/>
            <person name="Ohtoshi R."/>
            <person name="Tomita M."/>
            <person name="Numata K."/>
            <person name="Arakawa K."/>
        </authorList>
    </citation>
    <scope>NUCLEOTIDE SEQUENCE [LARGE SCALE GENOMIC DNA]</scope>
</reference>
<protein>
    <submittedName>
        <fullName evidence="2">Uncharacterized protein</fullName>
    </submittedName>
</protein>
<evidence type="ECO:0000256" key="1">
    <source>
        <dbReference type="SAM" id="MobiDB-lite"/>
    </source>
</evidence>
<dbReference type="Proteomes" id="UP000299102">
    <property type="component" value="Unassembled WGS sequence"/>
</dbReference>
<proteinExistence type="predicted"/>
<feature type="region of interest" description="Disordered" evidence="1">
    <location>
        <begin position="74"/>
        <end position="95"/>
    </location>
</feature>
<organism evidence="2 3">
    <name type="scientific">Eumeta variegata</name>
    <name type="common">Bagworm moth</name>
    <name type="synonym">Eumeta japonica</name>
    <dbReference type="NCBI Taxonomy" id="151549"/>
    <lineage>
        <taxon>Eukaryota</taxon>
        <taxon>Metazoa</taxon>
        <taxon>Ecdysozoa</taxon>
        <taxon>Arthropoda</taxon>
        <taxon>Hexapoda</taxon>
        <taxon>Insecta</taxon>
        <taxon>Pterygota</taxon>
        <taxon>Neoptera</taxon>
        <taxon>Endopterygota</taxon>
        <taxon>Lepidoptera</taxon>
        <taxon>Glossata</taxon>
        <taxon>Ditrysia</taxon>
        <taxon>Tineoidea</taxon>
        <taxon>Psychidae</taxon>
        <taxon>Oiketicinae</taxon>
        <taxon>Eumeta</taxon>
    </lineage>
</organism>
<name>A0A4C1YBD1_EUMVA</name>
<accession>A0A4C1YBD1</accession>
<gene>
    <name evidence="2" type="ORF">EVAR_80158_1</name>
</gene>
<dbReference type="AlphaFoldDB" id="A0A4C1YBD1"/>
<evidence type="ECO:0000313" key="2">
    <source>
        <dbReference type="EMBL" id="GBP71827.1"/>
    </source>
</evidence>